<evidence type="ECO:0000313" key="6">
    <source>
        <dbReference type="EMBL" id="CAH2035844.1"/>
    </source>
</evidence>
<feature type="compositionally biased region" description="Low complexity" evidence="4">
    <location>
        <begin position="344"/>
        <end position="359"/>
    </location>
</feature>
<feature type="compositionally biased region" description="Basic and acidic residues" evidence="4">
    <location>
        <begin position="278"/>
        <end position="291"/>
    </location>
</feature>
<evidence type="ECO:0000259" key="5">
    <source>
        <dbReference type="Pfam" id="PF02902"/>
    </source>
</evidence>
<keyword evidence="2" id="KW-0645">Protease</keyword>
<gene>
    <name evidence="6" type="ORF">TAV2_LOCUS4072</name>
</gene>
<accession>A0AAU9R875</accession>
<organism evidence="6 7">
    <name type="scientific">Thlaspi arvense</name>
    <name type="common">Field penny-cress</name>
    <dbReference type="NCBI Taxonomy" id="13288"/>
    <lineage>
        <taxon>Eukaryota</taxon>
        <taxon>Viridiplantae</taxon>
        <taxon>Streptophyta</taxon>
        <taxon>Embryophyta</taxon>
        <taxon>Tracheophyta</taxon>
        <taxon>Spermatophyta</taxon>
        <taxon>Magnoliopsida</taxon>
        <taxon>eudicotyledons</taxon>
        <taxon>Gunneridae</taxon>
        <taxon>Pentapetalae</taxon>
        <taxon>rosids</taxon>
        <taxon>malvids</taxon>
        <taxon>Brassicales</taxon>
        <taxon>Brassicaceae</taxon>
        <taxon>Thlaspideae</taxon>
        <taxon>Thlaspi</taxon>
    </lineage>
</organism>
<evidence type="ECO:0000313" key="7">
    <source>
        <dbReference type="Proteomes" id="UP000836841"/>
    </source>
</evidence>
<dbReference type="EMBL" id="OU466857">
    <property type="protein sequence ID" value="CAH2035844.1"/>
    <property type="molecule type" value="Genomic_DNA"/>
</dbReference>
<name>A0AAU9R875_THLAR</name>
<feature type="domain" description="Ubiquitin-like protease family profile" evidence="5">
    <location>
        <begin position="23"/>
        <end position="175"/>
    </location>
</feature>
<comment type="similarity">
    <text evidence="1">Belongs to the peptidase C48 family.</text>
</comment>
<reference evidence="6 7" key="1">
    <citation type="submission" date="2022-03" db="EMBL/GenBank/DDBJ databases">
        <authorList>
            <person name="Nunn A."/>
            <person name="Chopra R."/>
            <person name="Nunn A."/>
            <person name="Contreras Garrido A."/>
        </authorList>
    </citation>
    <scope>NUCLEOTIDE SEQUENCE [LARGE SCALE GENOMIC DNA]</scope>
</reference>
<feature type="compositionally biased region" description="Basic and acidic residues" evidence="4">
    <location>
        <begin position="216"/>
        <end position="227"/>
    </location>
</feature>
<protein>
    <recommendedName>
        <fullName evidence="5">Ubiquitin-like protease family profile domain-containing protein</fullName>
    </recommendedName>
</protein>
<dbReference type="InterPro" id="IPR038765">
    <property type="entry name" value="Papain-like_cys_pep_sf"/>
</dbReference>
<keyword evidence="3" id="KW-0378">Hydrolase</keyword>
<dbReference type="GO" id="GO:0006508">
    <property type="term" value="P:proteolysis"/>
    <property type="evidence" value="ECO:0007669"/>
    <property type="project" value="UniProtKB-KW"/>
</dbReference>
<feature type="compositionally biased region" description="Low complexity" evidence="4">
    <location>
        <begin position="377"/>
        <end position="394"/>
    </location>
</feature>
<feature type="compositionally biased region" description="Polar residues" evidence="4">
    <location>
        <begin position="292"/>
        <end position="302"/>
    </location>
</feature>
<dbReference type="Gene3D" id="3.40.395.10">
    <property type="entry name" value="Adenoviral Proteinase, Chain A"/>
    <property type="match status" value="1"/>
</dbReference>
<feature type="domain" description="Ubiquitin-like protease family profile" evidence="5">
    <location>
        <begin position="588"/>
        <end position="778"/>
    </location>
</feature>
<keyword evidence="7" id="KW-1185">Reference proteome</keyword>
<sequence length="779" mass="87769">MDATATLFQNMENPEARFRDTEINAVLMMLQKKREEHGAYFNNDKFPRAAFCKTDFFYELLQCHGKFERYRTKLPFSDCVTNIVKGTVFPHKKWKTYIDVVYGVIKSMVPHWIGVEINFKSCQVECFSCNSQWEKKGVVLDIVRRIADMIPTLLGIAENKKPKRHLEPFKVVHHTEEEFSLSNRGFWVTECPYENKDDTQVEDSQPTEEIPQGATHELESHASEGDQKQALTQAENSQTTIPEGTPTQGIPTTQEIPEAEGDPGQVPTQEIFFTAESEKELADSNSEERDTQLVQSLTTTEPISDEDVTHKVQTPPAISTSMETVGGNEPAEMENDDGSQENNETTVQTPPVVTSTETVAGAGQTGMDKEDRTQPMEEQQTVQTPPVVTSTETVAGTEPTEVDNDDGSPEKDETTVQTPPVVASTETIAGKGQTEVDNDDGSQEKNETTNVKGTNSMAIVLWQPSPSGAGNQTDEVASEKRGLSFQKDTAYVVAMDTSANEESAAELQKHVKVVDVLRIRPTVANTKAKEKRVDDESDRPTKSIGEIQANGAWFRRLENPSTRVNGQEVDAAMMLFNDKREEHAAYFHNNRFPRAAFCNSMFFSELLDFHNIFKKPRCKKDFPENVIEVVKGNKYPNKNWKKDVDFIYGMAKPKTSLHWIGLAIDMKKRRVECFSCRHPKEPKASILQVANDIAEMIPVLLCVAEKVKPMQNLVPFEVVYDFEETVAKSSTISNSGIFVLKMIECHFVKIEDFSRICDEVVQDLRSNLVWEIFDHFKKK</sequence>
<feature type="region of interest" description="Disordered" evidence="4">
    <location>
        <begin position="196"/>
        <end position="266"/>
    </location>
</feature>
<dbReference type="GO" id="GO:0008234">
    <property type="term" value="F:cysteine-type peptidase activity"/>
    <property type="evidence" value="ECO:0007669"/>
    <property type="project" value="InterPro"/>
</dbReference>
<dbReference type="SUPFAM" id="SSF54001">
    <property type="entry name" value="Cysteine proteinases"/>
    <property type="match status" value="1"/>
</dbReference>
<dbReference type="Proteomes" id="UP000836841">
    <property type="component" value="Chromosome 1"/>
</dbReference>
<dbReference type="AlphaFoldDB" id="A0AAU9R875"/>
<evidence type="ECO:0000256" key="4">
    <source>
        <dbReference type="SAM" id="MobiDB-lite"/>
    </source>
</evidence>
<feature type="region of interest" description="Disordered" evidence="4">
    <location>
        <begin position="278"/>
        <end position="450"/>
    </location>
</feature>
<proteinExistence type="inferred from homology"/>
<dbReference type="Pfam" id="PF02902">
    <property type="entry name" value="Peptidase_C48"/>
    <property type="match status" value="2"/>
</dbReference>
<evidence type="ECO:0000256" key="3">
    <source>
        <dbReference type="ARBA" id="ARBA00022801"/>
    </source>
</evidence>
<feature type="compositionally biased region" description="Polar residues" evidence="4">
    <location>
        <begin position="229"/>
        <end position="255"/>
    </location>
</feature>
<dbReference type="InterPro" id="IPR003653">
    <property type="entry name" value="Peptidase_C48_C"/>
</dbReference>
<evidence type="ECO:0000256" key="1">
    <source>
        <dbReference type="ARBA" id="ARBA00005234"/>
    </source>
</evidence>
<evidence type="ECO:0000256" key="2">
    <source>
        <dbReference type="ARBA" id="ARBA00022670"/>
    </source>
</evidence>